<dbReference type="PROSITE" id="PS00139">
    <property type="entry name" value="THIOL_PROTEASE_CYS"/>
    <property type="match status" value="1"/>
</dbReference>
<evidence type="ECO:0000256" key="13">
    <source>
        <dbReference type="ARBA" id="ARBA00031859"/>
    </source>
</evidence>
<evidence type="ECO:0000256" key="15">
    <source>
        <dbReference type="PIRSR" id="PIRSR602401-1"/>
    </source>
</evidence>
<dbReference type="OrthoDB" id="2666448at2759"/>
<dbReference type="InterPro" id="IPR017972">
    <property type="entry name" value="Cyt_P450_CS"/>
</dbReference>
<evidence type="ECO:0000256" key="8">
    <source>
        <dbReference type="ARBA" id="ARBA00023004"/>
    </source>
</evidence>
<evidence type="ECO:0000256" key="6">
    <source>
        <dbReference type="ARBA" id="ARBA00022801"/>
    </source>
</evidence>
<dbReference type="EMBL" id="SGPL01000115">
    <property type="protein sequence ID" value="THH17329.1"/>
    <property type="molecule type" value="Genomic_DNA"/>
</dbReference>
<protein>
    <recommendedName>
        <fullName evidence="3">Cysteine proteinase 1, mitochondrial</fullName>
        <ecNumber evidence="2">3.4.22.40</ecNumber>
    </recommendedName>
    <alternativeName>
        <fullName evidence="11">Bleomycin hydrolase</fullName>
    </alternativeName>
    <alternativeName>
        <fullName evidence="14">Homocysteine-thiolactonase</fullName>
    </alternativeName>
    <alternativeName>
        <fullName evidence="12">Leucine aminopeptidase 3</fullName>
    </alternativeName>
    <alternativeName>
        <fullName evidence="13">Y3</fullName>
    </alternativeName>
</protein>
<comment type="caution">
    <text evidence="16">The sequence shown here is derived from an EMBL/GenBank/DDBJ whole genome shotgun (WGS) entry which is preliminary data.</text>
</comment>
<evidence type="ECO:0000256" key="1">
    <source>
        <dbReference type="ARBA" id="ARBA00000423"/>
    </source>
</evidence>
<dbReference type="PANTHER" id="PTHR10363:SF2">
    <property type="entry name" value="BLEOMYCIN HYDROLASE"/>
    <property type="match status" value="1"/>
</dbReference>
<dbReference type="InterPro" id="IPR001128">
    <property type="entry name" value="Cyt_P450"/>
</dbReference>
<evidence type="ECO:0000313" key="16">
    <source>
        <dbReference type="EMBL" id="THH17329.1"/>
    </source>
</evidence>
<keyword evidence="7" id="KW-0788">Thiol protease</keyword>
<dbReference type="GO" id="GO:0009636">
    <property type="term" value="P:response to toxic substance"/>
    <property type="evidence" value="ECO:0007669"/>
    <property type="project" value="TreeGrafter"/>
</dbReference>
<dbReference type="SUPFAM" id="SSF54001">
    <property type="entry name" value="Cysteine proteinases"/>
    <property type="match status" value="1"/>
</dbReference>
<dbReference type="CDD" id="cd00585">
    <property type="entry name" value="Peptidase_C1B"/>
    <property type="match status" value="1"/>
</dbReference>
<dbReference type="PRINTS" id="PR00385">
    <property type="entry name" value="P450"/>
</dbReference>
<dbReference type="EC" id="3.4.22.40" evidence="2"/>
<dbReference type="Gene3D" id="1.10.630.10">
    <property type="entry name" value="Cytochrome P450"/>
    <property type="match status" value="1"/>
</dbReference>
<reference evidence="16 17" key="1">
    <citation type="submission" date="2019-02" db="EMBL/GenBank/DDBJ databases">
        <title>Genome sequencing of the rare red list fungi Bondarzewia mesenterica.</title>
        <authorList>
            <person name="Buettner E."/>
            <person name="Kellner H."/>
        </authorList>
    </citation>
    <scope>NUCLEOTIDE SEQUENCE [LARGE SCALE GENOMIC DNA]</scope>
    <source>
        <strain evidence="16 17">DSM 108281</strain>
    </source>
</reference>
<dbReference type="Pfam" id="PF00067">
    <property type="entry name" value="p450"/>
    <property type="match status" value="1"/>
</dbReference>
<dbReference type="Pfam" id="PF03051">
    <property type="entry name" value="Peptidase_C1_2"/>
    <property type="match status" value="1"/>
</dbReference>
<name>A0A4S4LXH1_9AGAM</name>
<dbReference type="GO" id="GO:0016705">
    <property type="term" value="F:oxidoreductase activity, acting on paired donors, with incorporation or reduction of molecular oxygen"/>
    <property type="evidence" value="ECO:0007669"/>
    <property type="project" value="InterPro"/>
</dbReference>
<keyword evidence="8 15" id="KW-0408">Iron</keyword>
<evidence type="ECO:0000256" key="12">
    <source>
        <dbReference type="ARBA" id="ARBA00031564"/>
    </source>
</evidence>
<gene>
    <name evidence="16" type="ORF">EW146_g3445</name>
</gene>
<sequence>MSYYYSTTSLQLCLAAFAFVLYKLCRFLIQNPLHELDGPPTTRLLGGHMSLVLDPGRSPHAHEHFAREYGRNVRIKGIHPWDVRLLPMDPISVAHVLKNSMVYEKPCTKRQRRVTTPAFSVQNMRALVPLVFSKGEELKDRWTEMIDARTDTEETEEARRTIVLDACHWISRATFDVIGLAGFDYQFNAIQNESNELFCAYKDMFEVAISQGQSLNLTHNLLLYAKAKRPSVALRADWCKKKKVKIEEGMRNGKPYEGKDLLTLLLKSNAATDLPSEQRISDDDILHNINTFMFAGSDTTSLALTWTLLLLAKYPDLQTRLRHELLAIRPLGPHATLTVEEIESLYAVLSALPFLDNICRESLRLIPPVHSSLRVAIKDDVVPVSEPFVVEALNLDKVIWGADAWQFNPDRWDNLPEAAAALPGLYSNMLTFSAGPRSCIGQRFSMIEMKTFLYILLTNFVFEESGEKVVKANVFHRRRLTLIMGSAPSKPAQPVTAELNEKYQSRPTLAAGDGGSQEVIAHAPLSADGSLALASVSAWEAAAAVDAKTQLARTILVHSDIRSALLRREAMIKDTHVFNTELDFKTGPVTNQKSSGRCWLFATTNVLRYQVMKKLNLKEFQLSQNYLFFWDKLNKSNYYLELSIQHAETPLDDRLISHLSGDLISDGGQWDMVVNLLETYGMVPQPVYPESTHSSLSSPLNSLLKTKLREHSLVLRKLSAALRSSSTLSESEIVAMLRSKKEELLKEVYTVMSATLGVPPHPDAKFVWDYYDKDGKAGTWEGTAREFYKSFANKQYPVSDSFSLIHDPRNPYSKLYTVDKLGNVWSGRPVLYVNTEIENLKDAIVKMLKAGQPVFFGCDVGKFSENQSGIMDTDLYGYENAFDISLSLTKAERLQTMESAMTHAMVISGVHLDPKTSKPVRYKVENSWGETSGDKGYFVMTDRWFEQFVYQVVVHKALAPKDLVKVFEGDEKTVLPPWDPMGSLA</sequence>
<dbReference type="PRINTS" id="PR00463">
    <property type="entry name" value="EP450I"/>
</dbReference>
<organism evidence="16 17">
    <name type="scientific">Bondarzewia mesenterica</name>
    <dbReference type="NCBI Taxonomy" id="1095465"/>
    <lineage>
        <taxon>Eukaryota</taxon>
        <taxon>Fungi</taxon>
        <taxon>Dikarya</taxon>
        <taxon>Basidiomycota</taxon>
        <taxon>Agaricomycotina</taxon>
        <taxon>Agaricomycetes</taxon>
        <taxon>Russulales</taxon>
        <taxon>Bondarzewiaceae</taxon>
        <taxon>Bondarzewia</taxon>
    </lineage>
</organism>
<evidence type="ECO:0000256" key="7">
    <source>
        <dbReference type="ARBA" id="ARBA00022807"/>
    </source>
</evidence>
<feature type="binding site" description="axial binding residue" evidence="15">
    <location>
        <position position="439"/>
    </location>
    <ligand>
        <name>heme</name>
        <dbReference type="ChEBI" id="CHEBI:30413"/>
    </ligand>
    <ligandPart>
        <name>Fe</name>
        <dbReference type="ChEBI" id="CHEBI:18248"/>
    </ligandPart>
</feature>
<dbReference type="Gene3D" id="3.90.70.10">
    <property type="entry name" value="Cysteine proteinases"/>
    <property type="match status" value="1"/>
</dbReference>
<dbReference type="GO" id="GO:0004497">
    <property type="term" value="F:monooxygenase activity"/>
    <property type="evidence" value="ECO:0007669"/>
    <property type="project" value="InterPro"/>
</dbReference>
<dbReference type="SUPFAM" id="SSF48264">
    <property type="entry name" value="Cytochrome P450"/>
    <property type="match status" value="1"/>
</dbReference>
<dbReference type="GO" id="GO:0020037">
    <property type="term" value="F:heme binding"/>
    <property type="evidence" value="ECO:0007669"/>
    <property type="project" value="InterPro"/>
</dbReference>
<dbReference type="AlphaFoldDB" id="A0A4S4LXH1"/>
<proteinExistence type="predicted"/>
<keyword evidence="6" id="KW-0378">Hydrolase</keyword>
<dbReference type="GO" id="GO:0043418">
    <property type="term" value="P:homocysteine catabolic process"/>
    <property type="evidence" value="ECO:0007669"/>
    <property type="project" value="TreeGrafter"/>
</dbReference>
<dbReference type="InterPro" id="IPR004134">
    <property type="entry name" value="Peptidase_C1B"/>
</dbReference>
<evidence type="ECO:0000313" key="17">
    <source>
        <dbReference type="Proteomes" id="UP000310158"/>
    </source>
</evidence>
<keyword evidence="4" id="KW-0645">Protease</keyword>
<evidence type="ECO:0000256" key="5">
    <source>
        <dbReference type="ARBA" id="ARBA00022723"/>
    </source>
</evidence>
<dbReference type="InterPro" id="IPR038765">
    <property type="entry name" value="Papain-like_cys_pep_sf"/>
</dbReference>
<dbReference type="GO" id="GO:0005737">
    <property type="term" value="C:cytoplasm"/>
    <property type="evidence" value="ECO:0007669"/>
    <property type="project" value="TreeGrafter"/>
</dbReference>
<evidence type="ECO:0000256" key="11">
    <source>
        <dbReference type="ARBA" id="ARBA00030627"/>
    </source>
</evidence>
<evidence type="ECO:0000256" key="10">
    <source>
        <dbReference type="ARBA" id="ARBA00026080"/>
    </source>
</evidence>
<dbReference type="InterPro" id="IPR036396">
    <property type="entry name" value="Cyt_P450_sf"/>
</dbReference>
<dbReference type="GO" id="GO:0070005">
    <property type="term" value="F:cysteine-type aminopeptidase activity"/>
    <property type="evidence" value="ECO:0007669"/>
    <property type="project" value="InterPro"/>
</dbReference>
<keyword evidence="17" id="KW-1185">Reference proteome</keyword>
<comment type="subunit">
    <text evidence="10">Homohexamer. Binds to nucleic acids. Binds single-stranded DNA and RNA with higher affinity than double-stranded DNA.</text>
</comment>
<dbReference type="InterPro" id="IPR002401">
    <property type="entry name" value="Cyt_P450_E_grp-I"/>
</dbReference>
<comment type="catalytic activity">
    <reaction evidence="1">
        <text>Inactivates bleomycin B2 (a cytotoxic glycometallopeptide) by hydrolysis of a carboxyamide bond of beta-aminoalanine, but also shows general aminopeptidase activity. The specificity varies somewhat with source, but amino acid arylamides of Met, Leu and Ala are preferred.</text>
        <dbReference type="EC" id="3.4.22.40"/>
    </reaction>
</comment>
<accession>A0A4S4LXH1</accession>
<dbReference type="InterPro" id="IPR000169">
    <property type="entry name" value="Pept_cys_AS"/>
</dbReference>
<comment type="cofactor">
    <cofactor evidence="15">
        <name>heme</name>
        <dbReference type="ChEBI" id="CHEBI:30413"/>
    </cofactor>
</comment>
<dbReference type="PANTHER" id="PTHR10363">
    <property type="entry name" value="BLEOMYCIN HYDROLASE"/>
    <property type="match status" value="1"/>
</dbReference>
<dbReference type="GO" id="GO:0004197">
    <property type="term" value="F:cysteine-type endopeptidase activity"/>
    <property type="evidence" value="ECO:0007669"/>
    <property type="project" value="UniProtKB-EC"/>
</dbReference>
<dbReference type="GO" id="GO:0006508">
    <property type="term" value="P:proteolysis"/>
    <property type="evidence" value="ECO:0007669"/>
    <property type="project" value="UniProtKB-KW"/>
</dbReference>
<evidence type="ECO:0000256" key="9">
    <source>
        <dbReference type="ARBA" id="ARBA00025347"/>
    </source>
</evidence>
<evidence type="ECO:0000256" key="4">
    <source>
        <dbReference type="ARBA" id="ARBA00022670"/>
    </source>
</evidence>
<dbReference type="GO" id="GO:0005506">
    <property type="term" value="F:iron ion binding"/>
    <property type="evidence" value="ECO:0007669"/>
    <property type="project" value="InterPro"/>
</dbReference>
<evidence type="ECO:0000256" key="3">
    <source>
        <dbReference type="ARBA" id="ARBA00016900"/>
    </source>
</evidence>
<evidence type="ECO:0000256" key="2">
    <source>
        <dbReference type="ARBA" id="ARBA00012465"/>
    </source>
</evidence>
<dbReference type="PROSITE" id="PS00086">
    <property type="entry name" value="CYTOCHROME_P450"/>
    <property type="match status" value="1"/>
</dbReference>
<dbReference type="Proteomes" id="UP000310158">
    <property type="component" value="Unassembled WGS sequence"/>
</dbReference>
<evidence type="ECO:0000256" key="14">
    <source>
        <dbReference type="ARBA" id="ARBA00032353"/>
    </source>
</evidence>
<keyword evidence="5 15" id="KW-0479">Metal-binding</keyword>
<keyword evidence="15" id="KW-0349">Heme</keyword>
<comment type="function">
    <text evidence="9">The normal physiological role of the enzyme is unknown, but it is not essential for the viability of yeast cells. Has aminopeptidase activity, shortening substrate peptides sequentially by 1 amino acid. Has bleomycin hydrolase activity, which can protect the cell from the toxic effects of bleomycin. Has homocysteine-thiolactonase activity, protecting the cell against homocysteine toxicity. Acts as a repressor in the GAL4 regulatory system, but this does not require either the peptidase or nucleic acid-binding activities.</text>
</comment>